<sequence>MRAATCLFSTSIIGLSLFLSACGSEKSGSFETEDGEQGTYEIDQATGETTARIETDDGTAVMRSGKNVAIDLPNGFAVYPGSEVVSNTTFSQGDTKGALLTFESGAEPVELVEYYRKQAEAAGIEIELELNVNDGMMIGGSDKTGQSFTLNANREGSKTTAQLMVGKQLSK</sequence>
<dbReference type="EMBL" id="CP012669">
    <property type="protein sequence ID" value="ALE16170.1"/>
    <property type="molecule type" value="Genomic_DNA"/>
</dbReference>
<dbReference type="OrthoDB" id="7594608at2"/>
<feature type="signal peptide" evidence="1">
    <location>
        <begin position="1"/>
        <end position="21"/>
    </location>
</feature>
<evidence type="ECO:0000256" key="1">
    <source>
        <dbReference type="SAM" id="SignalP"/>
    </source>
</evidence>
<evidence type="ECO:0008006" key="4">
    <source>
        <dbReference type="Google" id="ProtNLM"/>
    </source>
</evidence>
<gene>
    <name evidence="2" type="ORF">AMC99_00867</name>
</gene>
<dbReference type="STRING" id="361183.AMC99_00867"/>
<keyword evidence="3" id="KW-1185">Reference proteome</keyword>
<evidence type="ECO:0000313" key="3">
    <source>
        <dbReference type="Proteomes" id="UP000057938"/>
    </source>
</evidence>
<keyword evidence="1" id="KW-0732">Signal</keyword>
<protein>
    <recommendedName>
        <fullName evidence="4">Lipoprotein</fullName>
    </recommendedName>
</protein>
<proteinExistence type="predicted"/>
<dbReference type="PATRIC" id="fig|361183.4.peg.850"/>
<dbReference type="KEGG" id="aep:AMC99_00867"/>
<dbReference type="AlphaFoldDB" id="A0A0M4MSL6"/>
<organism evidence="2 3">
    <name type="scientific">Altererythrobacter epoxidivorans</name>
    <dbReference type="NCBI Taxonomy" id="361183"/>
    <lineage>
        <taxon>Bacteria</taxon>
        <taxon>Pseudomonadati</taxon>
        <taxon>Pseudomonadota</taxon>
        <taxon>Alphaproteobacteria</taxon>
        <taxon>Sphingomonadales</taxon>
        <taxon>Erythrobacteraceae</taxon>
        <taxon>Altererythrobacter</taxon>
    </lineage>
</organism>
<name>A0A0M4MSL6_9SPHN</name>
<evidence type="ECO:0000313" key="2">
    <source>
        <dbReference type="EMBL" id="ALE16170.1"/>
    </source>
</evidence>
<feature type="chain" id="PRO_5005798651" description="Lipoprotein" evidence="1">
    <location>
        <begin position="22"/>
        <end position="171"/>
    </location>
</feature>
<reference evidence="2 3" key="1">
    <citation type="submission" date="2015-09" db="EMBL/GenBank/DDBJ databases">
        <title>Complete genome sequence of a benzo[a]pyrene-degrading bacterium Altererythrobacter epoxidivorans CGMCC 1.7731T.</title>
        <authorList>
            <person name="Li Z."/>
            <person name="Cheng H."/>
            <person name="Huo Y."/>
            <person name="Xu X."/>
        </authorList>
    </citation>
    <scope>NUCLEOTIDE SEQUENCE [LARGE SCALE GENOMIC DNA]</scope>
    <source>
        <strain evidence="2 3">CGMCC 1.7731</strain>
    </source>
</reference>
<dbReference type="RefSeq" id="WP_061923199.1">
    <property type="nucleotide sequence ID" value="NZ_CP012669.1"/>
</dbReference>
<dbReference type="PROSITE" id="PS51257">
    <property type="entry name" value="PROKAR_LIPOPROTEIN"/>
    <property type="match status" value="1"/>
</dbReference>
<dbReference type="Proteomes" id="UP000057938">
    <property type="component" value="Chromosome"/>
</dbReference>
<accession>A0A0M4MSL6</accession>